<sequence>MELCANRFIWFWISFYSFHHPTTKHSNNQTQMPLRKKLTLIPNTTIQRHPHDDYQWSILFIIMMPNTVGAIARAVGRNDYSLAALCVSVCVCFFLLQFCLSKYLSLPKNEKSNQKFWLKLNMWFLYTAISFGFVYQFADFFLPQMTVALYGVVTVCSSFLFYVFVIVDLVKYWRIWRYRDDERRLPESRKFYAGKLEYDSVSIWEKV</sequence>
<accession>A0ACB9BVS6</accession>
<gene>
    <name evidence="1" type="ORF">L1987_65875</name>
</gene>
<reference evidence="1 2" key="2">
    <citation type="journal article" date="2022" name="Mol. Ecol. Resour.">
        <title>The genomes of chicory, endive, great burdock and yacon provide insights into Asteraceae paleo-polyploidization history and plant inulin production.</title>
        <authorList>
            <person name="Fan W."/>
            <person name="Wang S."/>
            <person name="Wang H."/>
            <person name="Wang A."/>
            <person name="Jiang F."/>
            <person name="Liu H."/>
            <person name="Zhao H."/>
            <person name="Xu D."/>
            <person name="Zhang Y."/>
        </authorList>
    </citation>
    <scope>NUCLEOTIDE SEQUENCE [LARGE SCALE GENOMIC DNA]</scope>
    <source>
        <strain evidence="2">cv. Yunnan</strain>
        <tissue evidence="1">Leaves</tissue>
    </source>
</reference>
<comment type="caution">
    <text evidence="1">The sequence shown here is derived from an EMBL/GenBank/DDBJ whole genome shotgun (WGS) entry which is preliminary data.</text>
</comment>
<name>A0ACB9BVS6_9ASTR</name>
<protein>
    <submittedName>
        <fullName evidence="1">Uncharacterized protein</fullName>
    </submittedName>
</protein>
<organism evidence="1 2">
    <name type="scientific">Smallanthus sonchifolius</name>
    <dbReference type="NCBI Taxonomy" id="185202"/>
    <lineage>
        <taxon>Eukaryota</taxon>
        <taxon>Viridiplantae</taxon>
        <taxon>Streptophyta</taxon>
        <taxon>Embryophyta</taxon>
        <taxon>Tracheophyta</taxon>
        <taxon>Spermatophyta</taxon>
        <taxon>Magnoliopsida</taxon>
        <taxon>eudicotyledons</taxon>
        <taxon>Gunneridae</taxon>
        <taxon>Pentapetalae</taxon>
        <taxon>asterids</taxon>
        <taxon>campanulids</taxon>
        <taxon>Asterales</taxon>
        <taxon>Asteraceae</taxon>
        <taxon>Asteroideae</taxon>
        <taxon>Heliantheae alliance</taxon>
        <taxon>Millerieae</taxon>
        <taxon>Smallanthus</taxon>
    </lineage>
</organism>
<reference evidence="2" key="1">
    <citation type="journal article" date="2022" name="Mol. Ecol. Resour.">
        <title>The genomes of chicory, endive, great burdock and yacon provide insights into Asteraceae palaeo-polyploidization history and plant inulin production.</title>
        <authorList>
            <person name="Fan W."/>
            <person name="Wang S."/>
            <person name="Wang H."/>
            <person name="Wang A."/>
            <person name="Jiang F."/>
            <person name="Liu H."/>
            <person name="Zhao H."/>
            <person name="Xu D."/>
            <person name="Zhang Y."/>
        </authorList>
    </citation>
    <scope>NUCLEOTIDE SEQUENCE [LARGE SCALE GENOMIC DNA]</scope>
    <source>
        <strain evidence="2">cv. Yunnan</strain>
    </source>
</reference>
<keyword evidence="2" id="KW-1185">Reference proteome</keyword>
<dbReference type="EMBL" id="CM042039">
    <property type="protein sequence ID" value="KAI3726078.1"/>
    <property type="molecule type" value="Genomic_DNA"/>
</dbReference>
<proteinExistence type="predicted"/>
<evidence type="ECO:0000313" key="2">
    <source>
        <dbReference type="Proteomes" id="UP001056120"/>
    </source>
</evidence>
<evidence type="ECO:0000313" key="1">
    <source>
        <dbReference type="EMBL" id="KAI3726078.1"/>
    </source>
</evidence>
<dbReference type="Proteomes" id="UP001056120">
    <property type="component" value="Linkage Group LG22"/>
</dbReference>